<keyword evidence="2" id="KW-1185">Reference proteome</keyword>
<organism evidence="1 2">
    <name type="scientific">Brachionus plicatilis</name>
    <name type="common">Marine rotifer</name>
    <name type="synonym">Brachionus muelleri</name>
    <dbReference type="NCBI Taxonomy" id="10195"/>
    <lineage>
        <taxon>Eukaryota</taxon>
        <taxon>Metazoa</taxon>
        <taxon>Spiralia</taxon>
        <taxon>Gnathifera</taxon>
        <taxon>Rotifera</taxon>
        <taxon>Eurotatoria</taxon>
        <taxon>Monogononta</taxon>
        <taxon>Pseudotrocha</taxon>
        <taxon>Ploima</taxon>
        <taxon>Brachionidae</taxon>
        <taxon>Brachionus</taxon>
    </lineage>
</organism>
<evidence type="ECO:0000313" key="1">
    <source>
        <dbReference type="EMBL" id="RNA02705.1"/>
    </source>
</evidence>
<reference evidence="1 2" key="1">
    <citation type="journal article" date="2018" name="Sci. Rep.">
        <title>Genomic signatures of local adaptation to the degree of environmental predictability in rotifers.</title>
        <authorList>
            <person name="Franch-Gras L."/>
            <person name="Hahn C."/>
            <person name="Garcia-Roger E.M."/>
            <person name="Carmona M.J."/>
            <person name="Serra M."/>
            <person name="Gomez A."/>
        </authorList>
    </citation>
    <scope>NUCLEOTIDE SEQUENCE [LARGE SCALE GENOMIC DNA]</scope>
    <source>
        <strain evidence="1">HYR1</strain>
    </source>
</reference>
<proteinExistence type="predicted"/>
<protein>
    <submittedName>
        <fullName evidence="1">Uncharacterized protein</fullName>
    </submittedName>
</protein>
<sequence>MFIKPDRKFMGIKDIMIKQSFQLIIMPITIENPTLETAWQIMLSMSVVRPLQKGTLEASWVARMLDLCSSKS</sequence>
<dbReference type="EMBL" id="REGN01008783">
    <property type="protein sequence ID" value="RNA02705.1"/>
    <property type="molecule type" value="Genomic_DNA"/>
</dbReference>
<dbReference type="Proteomes" id="UP000276133">
    <property type="component" value="Unassembled WGS sequence"/>
</dbReference>
<gene>
    <name evidence="1" type="ORF">BpHYR1_012342</name>
</gene>
<dbReference type="AlphaFoldDB" id="A0A3M7PVC1"/>
<evidence type="ECO:0000313" key="2">
    <source>
        <dbReference type="Proteomes" id="UP000276133"/>
    </source>
</evidence>
<name>A0A3M7PVC1_BRAPC</name>
<comment type="caution">
    <text evidence="1">The sequence shown here is derived from an EMBL/GenBank/DDBJ whole genome shotgun (WGS) entry which is preliminary data.</text>
</comment>
<accession>A0A3M7PVC1</accession>